<evidence type="ECO:0000313" key="2">
    <source>
        <dbReference type="Proteomes" id="UP001372338"/>
    </source>
</evidence>
<dbReference type="SMART" id="SM00367">
    <property type="entry name" value="LRR_CC"/>
    <property type="match status" value="5"/>
</dbReference>
<name>A0AAN9IKG6_CROPI</name>
<sequence>MSNCSCVSDETLREIAQHCPNLSVLNAYYFPNISLESVRLPMLTVLKLHSCEGITSASMAAIAHSTMLKNIRLVHCRKFADLNWRTIMLSSILVSKCPLLHRINITSNALKKLQLQNQDSLTALALQCQSLQEVDLSECESLTNSICDIFSDGGGCPMLKSLVLDNCESLTSVQFTSTSLVSLSLGGCRPITTLELICPDLEKVVLDGCDHLERASFCPVLSRGRTTEV</sequence>
<dbReference type="InterPro" id="IPR055312">
    <property type="entry name" value="FBL15-like"/>
</dbReference>
<dbReference type="Proteomes" id="UP001372338">
    <property type="component" value="Unassembled WGS sequence"/>
</dbReference>
<dbReference type="InterPro" id="IPR032675">
    <property type="entry name" value="LRR_dom_sf"/>
</dbReference>
<evidence type="ECO:0008006" key="3">
    <source>
        <dbReference type="Google" id="ProtNLM"/>
    </source>
</evidence>
<protein>
    <recommendedName>
        <fullName evidence="3">F-box/LRR-repeat protein 15</fullName>
    </recommendedName>
</protein>
<reference evidence="1 2" key="1">
    <citation type="submission" date="2024-01" db="EMBL/GenBank/DDBJ databases">
        <title>The genomes of 5 underutilized Papilionoideae crops provide insights into root nodulation and disease resistanc.</title>
        <authorList>
            <person name="Yuan L."/>
        </authorList>
    </citation>
    <scope>NUCLEOTIDE SEQUENCE [LARGE SCALE GENOMIC DNA]</scope>
    <source>
        <strain evidence="1">ZHUSHIDOU_FW_LH</strain>
        <tissue evidence="1">Leaf</tissue>
    </source>
</reference>
<dbReference type="InterPro" id="IPR006553">
    <property type="entry name" value="Leu-rich_rpt_Cys-con_subtyp"/>
</dbReference>
<dbReference type="EMBL" id="JAYWIO010000002">
    <property type="protein sequence ID" value="KAK7281185.1"/>
    <property type="molecule type" value="Genomic_DNA"/>
</dbReference>
<organism evidence="1 2">
    <name type="scientific">Crotalaria pallida</name>
    <name type="common">Smooth rattlebox</name>
    <name type="synonym">Crotalaria striata</name>
    <dbReference type="NCBI Taxonomy" id="3830"/>
    <lineage>
        <taxon>Eukaryota</taxon>
        <taxon>Viridiplantae</taxon>
        <taxon>Streptophyta</taxon>
        <taxon>Embryophyta</taxon>
        <taxon>Tracheophyta</taxon>
        <taxon>Spermatophyta</taxon>
        <taxon>Magnoliopsida</taxon>
        <taxon>eudicotyledons</taxon>
        <taxon>Gunneridae</taxon>
        <taxon>Pentapetalae</taxon>
        <taxon>rosids</taxon>
        <taxon>fabids</taxon>
        <taxon>Fabales</taxon>
        <taxon>Fabaceae</taxon>
        <taxon>Papilionoideae</taxon>
        <taxon>50 kb inversion clade</taxon>
        <taxon>genistoids sensu lato</taxon>
        <taxon>core genistoids</taxon>
        <taxon>Crotalarieae</taxon>
        <taxon>Crotalaria</taxon>
    </lineage>
</organism>
<accession>A0AAN9IKG6</accession>
<gene>
    <name evidence="1" type="ORF">RIF29_08940</name>
</gene>
<dbReference type="Gene3D" id="3.80.10.10">
    <property type="entry name" value="Ribonuclease Inhibitor"/>
    <property type="match status" value="2"/>
</dbReference>
<dbReference type="AlphaFoldDB" id="A0AAN9IKG6"/>
<proteinExistence type="predicted"/>
<evidence type="ECO:0000313" key="1">
    <source>
        <dbReference type="EMBL" id="KAK7281185.1"/>
    </source>
</evidence>
<keyword evidence="2" id="KW-1185">Reference proteome</keyword>
<dbReference type="SUPFAM" id="SSF52058">
    <property type="entry name" value="L domain-like"/>
    <property type="match status" value="1"/>
</dbReference>
<comment type="caution">
    <text evidence="1">The sequence shown here is derived from an EMBL/GenBank/DDBJ whole genome shotgun (WGS) entry which is preliminary data.</text>
</comment>
<dbReference type="PANTHER" id="PTHR34709">
    <property type="entry name" value="OS10G0396666 PROTEIN"/>
    <property type="match status" value="1"/>
</dbReference>
<dbReference type="PANTHER" id="PTHR34709:SF57">
    <property type="entry name" value="F-BOX DOMAIN-CONTAINING PROTEIN"/>
    <property type="match status" value="1"/>
</dbReference>